<evidence type="ECO:0000256" key="3">
    <source>
        <dbReference type="ARBA" id="ARBA00023163"/>
    </source>
</evidence>
<reference evidence="5 6" key="1">
    <citation type="submission" date="2018-07" db="EMBL/GenBank/DDBJ databases">
        <title>New species, Clostridium PI-S10-A1B.</title>
        <authorList>
            <person name="Krishna G."/>
            <person name="Summeta K."/>
            <person name="Shikha S."/>
            <person name="Prabhu P.B."/>
            <person name="Suresh K."/>
        </authorList>
    </citation>
    <scope>NUCLEOTIDE SEQUENCE [LARGE SCALE GENOMIC DNA]</scope>
    <source>
        <strain evidence="5 6">PI-S10-A1B</strain>
    </source>
</reference>
<dbReference type="PANTHER" id="PTHR33204:SF18">
    <property type="entry name" value="TRANSCRIPTIONAL REGULATORY PROTEIN"/>
    <property type="match status" value="1"/>
</dbReference>
<dbReference type="InterPro" id="IPR036388">
    <property type="entry name" value="WH-like_DNA-bd_sf"/>
</dbReference>
<evidence type="ECO:0000313" key="5">
    <source>
        <dbReference type="EMBL" id="RFZ77968.1"/>
    </source>
</evidence>
<dbReference type="SUPFAM" id="SSF46785">
    <property type="entry name" value="Winged helix' DNA-binding domain"/>
    <property type="match status" value="1"/>
</dbReference>
<keyword evidence="3" id="KW-0804">Transcription</keyword>
<evidence type="ECO:0000256" key="2">
    <source>
        <dbReference type="ARBA" id="ARBA00023125"/>
    </source>
</evidence>
<evidence type="ECO:0000259" key="4">
    <source>
        <dbReference type="PROSITE" id="PS51118"/>
    </source>
</evidence>
<dbReference type="PROSITE" id="PS51118">
    <property type="entry name" value="HTH_HXLR"/>
    <property type="match status" value="1"/>
</dbReference>
<keyword evidence="2" id="KW-0238">DNA-binding</keyword>
<comment type="caution">
    <text evidence="5">The sequence shown here is derived from an EMBL/GenBank/DDBJ whole genome shotgun (WGS) entry which is preliminary data.</text>
</comment>
<gene>
    <name evidence="5" type="ORF">DS742_15375</name>
</gene>
<dbReference type="RefSeq" id="WP_117417864.1">
    <property type="nucleotide sequence ID" value="NZ_QOHO01000049.1"/>
</dbReference>
<dbReference type="OrthoDB" id="9791143at2"/>
<dbReference type="AlphaFoldDB" id="A0A3E2NAD2"/>
<organism evidence="5 6">
    <name type="scientific">Lacrimispora amygdalina</name>
    <dbReference type="NCBI Taxonomy" id="253257"/>
    <lineage>
        <taxon>Bacteria</taxon>
        <taxon>Bacillati</taxon>
        <taxon>Bacillota</taxon>
        <taxon>Clostridia</taxon>
        <taxon>Lachnospirales</taxon>
        <taxon>Lachnospiraceae</taxon>
        <taxon>Lacrimispora</taxon>
    </lineage>
</organism>
<accession>A0A3E2NAD2</accession>
<dbReference type="GO" id="GO:0003677">
    <property type="term" value="F:DNA binding"/>
    <property type="evidence" value="ECO:0007669"/>
    <property type="project" value="UniProtKB-KW"/>
</dbReference>
<dbReference type="Pfam" id="PF01638">
    <property type="entry name" value="HxlR"/>
    <property type="match status" value="1"/>
</dbReference>
<proteinExistence type="predicted"/>
<dbReference type="PANTHER" id="PTHR33204">
    <property type="entry name" value="TRANSCRIPTIONAL REGULATOR, MARR FAMILY"/>
    <property type="match status" value="1"/>
</dbReference>
<dbReference type="Gene3D" id="1.10.10.10">
    <property type="entry name" value="Winged helix-like DNA-binding domain superfamily/Winged helix DNA-binding domain"/>
    <property type="match status" value="1"/>
</dbReference>
<dbReference type="InterPro" id="IPR002577">
    <property type="entry name" value="HTH_HxlR"/>
</dbReference>
<dbReference type="Proteomes" id="UP000260680">
    <property type="component" value="Unassembled WGS sequence"/>
</dbReference>
<name>A0A3E2NAD2_9FIRM</name>
<sequence length="109" mass="12580">MKNKEIKPKTLECHVEKMFNIIGGKWSFLIIKNLFPGTKRFGELRSSLHGISPKTLTACLRSLESHGILTREVIPTIPPEVRYTLTEKGMDLQNVVNQMKIWGEKWSER</sequence>
<evidence type="ECO:0000313" key="6">
    <source>
        <dbReference type="Proteomes" id="UP000260680"/>
    </source>
</evidence>
<protein>
    <submittedName>
        <fullName evidence="5">Transcriptional regulator</fullName>
    </submittedName>
</protein>
<feature type="domain" description="HTH hxlR-type" evidence="4">
    <location>
        <begin position="13"/>
        <end position="109"/>
    </location>
</feature>
<dbReference type="InterPro" id="IPR036390">
    <property type="entry name" value="WH_DNA-bd_sf"/>
</dbReference>
<evidence type="ECO:0000256" key="1">
    <source>
        <dbReference type="ARBA" id="ARBA00023015"/>
    </source>
</evidence>
<keyword evidence="1" id="KW-0805">Transcription regulation</keyword>
<dbReference type="EMBL" id="QOHO01000049">
    <property type="protein sequence ID" value="RFZ77968.1"/>
    <property type="molecule type" value="Genomic_DNA"/>
</dbReference>